<dbReference type="EMBL" id="FOIE01000001">
    <property type="protein sequence ID" value="SES78665.1"/>
    <property type="molecule type" value="Genomic_DNA"/>
</dbReference>
<evidence type="ECO:0000313" key="3">
    <source>
        <dbReference type="EMBL" id="SES78665.1"/>
    </source>
</evidence>
<reference evidence="4" key="1">
    <citation type="submission" date="2016-10" db="EMBL/GenBank/DDBJ databases">
        <authorList>
            <person name="Varghese N."/>
            <person name="Submissions S."/>
        </authorList>
    </citation>
    <scope>NUCLEOTIDE SEQUENCE [LARGE SCALE GENOMIC DNA]</scope>
    <source>
        <strain evidence="4">DSM 44209</strain>
    </source>
</reference>
<keyword evidence="2" id="KW-0472">Membrane</keyword>
<feature type="compositionally biased region" description="Polar residues" evidence="1">
    <location>
        <begin position="377"/>
        <end position="386"/>
    </location>
</feature>
<evidence type="ECO:0000256" key="2">
    <source>
        <dbReference type="SAM" id="Phobius"/>
    </source>
</evidence>
<dbReference type="Proteomes" id="UP000198507">
    <property type="component" value="Unassembled WGS sequence"/>
</dbReference>
<feature type="transmembrane region" description="Helical" evidence="2">
    <location>
        <begin position="179"/>
        <end position="203"/>
    </location>
</feature>
<dbReference type="AlphaFoldDB" id="A0A1H9ZBH1"/>
<gene>
    <name evidence="3" type="ORF">SAMN04488546_0499</name>
</gene>
<keyword evidence="2" id="KW-0812">Transmembrane</keyword>
<proteinExistence type="predicted"/>
<evidence type="ECO:0000256" key="1">
    <source>
        <dbReference type="SAM" id="MobiDB-lite"/>
    </source>
</evidence>
<protein>
    <submittedName>
        <fullName evidence="3">Uncharacterized protein</fullName>
    </submittedName>
</protein>
<feature type="region of interest" description="Disordered" evidence="1">
    <location>
        <begin position="358"/>
        <end position="386"/>
    </location>
</feature>
<sequence>MGGEHLTSDSRLRAVNRPWREGVVTRAKELEGLNRWMARHPRRADSEGLSEAVRSHVEIAIDRANDRNPWRAITGSSLQGAATNLDAAEACLLRFAPDSYLRGQMSSFLAHVRRHLAPHDPRRLQLEELSAARGHRRHLNGNAPAEPRQFSEEERGVIVSAVRAASSAGARELMLAKSFLNTLILTSAILILLAALTAVFGFVSPDTISLCFAPETAEGLMVVCPTGQEMVTPPDTIDEVMDRTAGRWDLFTVEALGLTAAAISAAVALRNIHGTHTPIGIPISLAILKLPLGALTAVLGLLLMRGGFVPGLSALDSPPQILAWAVLFGYAQQIFTRFVDQQANVVLDRVAVNVPEDTAPDRAAPVRERLGGAAPESRTSTAGSPD</sequence>
<organism evidence="3 4">
    <name type="scientific">Geodermatophilus poikilotrophus</name>
    <dbReference type="NCBI Taxonomy" id="1333667"/>
    <lineage>
        <taxon>Bacteria</taxon>
        <taxon>Bacillati</taxon>
        <taxon>Actinomycetota</taxon>
        <taxon>Actinomycetes</taxon>
        <taxon>Geodermatophilales</taxon>
        <taxon>Geodermatophilaceae</taxon>
        <taxon>Geodermatophilus</taxon>
    </lineage>
</organism>
<keyword evidence="4" id="KW-1185">Reference proteome</keyword>
<feature type="transmembrane region" description="Helical" evidence="2">
    <location>
        <begin position="250"/>
        <end position="269"/>
    </location>
</feature>
<accession>A0A1H9ZBH1</accession>
<dbReference type="RefSeq" id="WP_175486299.1">
    <property type="nucleotide sequence ID" value="NZ_FOIE01000001.1"/>
</dbReference>
<keyword evidence="2" id="KW-1133">Transmembrane helix</keyword>
<evidence type="ECO:0000313" key="4">
    <source>
        <dbReference type="Proteomes" id="UP000198507"/>
    </source>
</evidence>
<feature type="transmembrane region" description="Helical" evidence="2">
    <location>
        <begin position="281"/>
        <end position="301"/>
    </location>
</feature>
<name>A0A1H9ZBH1_9ACTN</name>